<dbReference type="GO" id="GO:0032993">
    <property type="term" value="C:protein-DNA complex"/>
    <property type="evidence" value="ECO:0007669"/>
    <property type="project" value="TreeGrafter"/>
</dbReference>
<dbReference type="Pfam" id="PF00072">
    <property type="entry name" value="Response_reg"/>
    <property type="match status" value="1"/>
</dbReference>
<evidence type="ECO:0000256" key="7">
    <source>
        <dbReference type="ARBA" id="ARBA00024867"/>
    </source>
</evidence>
<name>A0A174IN40_9CLOT</name>
<protein>
    <recommendedName>
        <fullName evidence="1">Stage 0 sporulation protein A homolog</fullName>
    </recommendedName>
</protein>
<dbReference type="CDD" id="cd00383">
    <property type="entry name" value="trans_reg_C"/>
    <property type="match status" value="1"/>
</dbReference>
<dbReference type="GO" id="GO:0005829">
    <property type="term" value="C:cytosol"/>
    <property type="evidence" value="ECO:0007669"/>
    <property type="project" value="TreeGrafter"/>
</dbReference>
<feature type="domain" description="Response regulatory" evidence="10">
    <location>
        <begin position="4"/>
        <end position="118"/>
    </location>
</feature>
<dbReference type="InterPro" id="IPR001867">
    <property type="entry name" value="OmpR/PhoB-type_DNA-bd"/>
</dbReference>
<dbReference type="PANTHER" id="PTHR48111:SF40">
    <property type="entry name" value="PHOSPHATE REGULON TRANSCRIPTIONAL REGULATORY PROTEIN PHOB"/>
    <property type="match status" value="1"/>
</dbReference>
<keyword evidence="2 8" id="KW-0597">Phosphoprotein</keyword>
<keyword evidence="3" id="KW-0902">Two-component regulatory system</keyword>
<dbReference type="EMBL" id="CYZV01000070">
    <property type="protein sequence ID" value="CUO86728.1"/>
    <property type="molecule type" value="Genomic_DNA"/>
</dbReference>
<evidence type="ECO:0000259" key="11">
    <source>
        <dbReference type="PROSITE" id="PS51755"/>
    </source>
</evidence>
<dbReference type="OrthoDB" id="9805474at2"/>
<dbReference type="GO" id="GO:0006355">
    <property type="term" value="P:regulation of DNA-templated transcription"/>
    <property type="evidence" value="ECO:0007669"/>
    <property type="project" value="InterPro"/>
</dbReference>
<feature type="domain" description="OmpR/PhoB-type" evidence="11">
    <location>
        <begin position="129"/>
        <end position="223"/>
    </location>
</feature>
<accession>A0A174IN40</accession>
<evidence type="ECO:0000256" key="4">
    <source>
        <dbReference type="ARBA" id="ARBA00023015"/>
    </source>
</evidence>
<dbReference type="Proteomes" id="UP000095558">
    <property type="component" value="Unassembled WGS sequence"/>
</dbReference>
<keyword evidence="5 9" id="KW-0238">DNA-binding</keyword>
<evidence type="ECO:0000256" key="8">
    <source>
        <dbReference type="PROSITE-ProRule" id="PRU00169"/>
    </source>
</evidence>
<gene>
    <name evidence="12" type="primary">phoB</name>
    <name evidence="12" type="ORF">ERS852470_03589</name>
</gene>
<dbReference type="Pfam" id="PF00486">
    <property type="entry name" value="Trans_reg_C"/>
    <property type="match status" value="1"/>
</dbReference>
<evidence type="ECO:0000256" key="1">
    <source>
        <dbReference type="ARBA" id="ARBA00018672"/>
    </source>
</evidence>
<feature type="modified residue" description="4-aspartylphosphate" evidence="8">
    <location>
        <position position="53"/>
    </location>
</feature>
<evidence type="ECO:0000256" key="6">
    <source>
        <dbReference type="ARBA" id="ARBA00023163"/>
    </source>
</evidence>
<keyword evidence="6" id="KW-0804">Transcription</keyword>
<dbReference type="CDD" id="cd00156">
    <property type="entry name" value="REC"/>
    <property type="match status" value="1"/>
</dbReference>
<dbReference type="SMART" id="SM00862">
    <property type="entry name" value="Trans_reg_C"/>
    <property type="match status" value="1"/>
</dbReference>
<evidence type="ECO:0000256" key="9">
    <source>
        <dbReference type="PROSITE-ProRule" id="PRU01091"/>
    </source>
</evidence>
<keyword evidence="4" id="KW-0805">Transcription regulation</keyword>
<sequence length="223" mass="25766">MKETILLIDDNVTDSRELTKELKTNGFNVIYCDNGEAGIEALENNKISLILLDMIMPEMDGLTFLSELKARNYNTPVIMFTSINHNIVQQRCFNMGINDYIVKPCYIGFLIKKIRCVLEEKIKITELNNKLWIYENIKVNFSTRQVLWNDNEVSLGKTRLEILKLLINNKGIVLSREQIINYIWGTHCKINDRTVDSHISKIRTALDLNCLKSIPGYGYILDC</sequence>
<dbReference type="SUPFAM" id="SSF52172">
    <property type="entry name" value="CheY-like"/>
    <property type="match status" value="1"/>
</dbReference>
<dbReference type="PANTHER" id="PTHR48111">
    <property type="entry name" value="REGULATOR OF RPOS"/>
    <property type="match status" value="1"/>
</dbReference>
<evidence type="ECO:0000256" key="3">
    <source>
        <dbReference type="ARBA" id="ARBA00023012"/>
    </source>
</evidence>
<dbReference type="Gene3D" id="1.10.10.10">
    <property type="entry name" value="Winged helix-like DNA-binding domain superfamily/Winged helix DNA-binding domain"/>
    <property type="match status" value="1"/>
</dbReference>
<dbReference type="GO" id="GO:0000156">
    <property type="term" value="F:phosphorelay response regulator activity"/>
    <property type="evidence" value="ECO:0007669"/>
    <property type="project" value="TreeGrafter"/>
</dbReference>
<evidence type="ECO:0000313" key="13">
    <source>
        <dbReference type="Proteomes" id="UP000095558"/>
    </source>
</evidence>
<dbReference type="AlphaFoldDB" id="A0A174IN40"/>
<dbReference type="PROSITE" id="PS51755">
    <property type="entry name" value="OMPR_PHOB"/>
    <property type="match status" value="1"/>
</dbReference>
<dbReference type="GO" id="GO:0000976">
    <property type="term" value="F:transcription cis-regulatory region binding"/>
    <property type="evidence" value="ECO:0007669"/>
    <property type="project" value="TreeGrafter"/>
</dbReference>
<evidence type="ECO:0000256" key="2">
    <source>
        <dbReference type="ARBA" id="ARBA00022553"/>
    </source>
</evidence>
<evidence type="ECO:0000259" key="10">
    <source>
        <dbReference type="PROSITE" id="PS50110"/>
    </source>
</evidence>
<comment type="function">
    <text evidence="7">May play the central regulatory role in sporulation. It may be an element of the effector pathway responsible for the activation of sporulation genes in response to nutritional stress. Spo0A may act in concert with spo0H (a sigma factor) to control the expression of some genes that are critical to the sporulation process.</text>
</comment>
<dbReference type="RefSeq" id="WP_055277969.1">
    <property type="nucleotide sequence ID" value="NZ_CYZV01000070.1"/>
</dbReference>
<evidence type="ECO:0000313" key="12">
    <source>
        <dbReference type="EMBL" id="CUO86728.1"/>
    </source>
</evidence>
<dbReference type="InterPro" id="IPR036388">
    <property type="entry name" value="WH-like_DNA-bd_sf"/>
</dbReference>
<evidence type="ECO:0000256" key="5">
    <source>
        <dbReference type="ARBA" id="ARBA00023125"/>
    </source>
</evidence>
<dbReference type="InterPro" id="IPR039420">
    <property type="entry name" value="WalR-like"/>
</dbReference>
<dbReference type="SMART" id="SM00448">
    <property type="entry name" value="REC"/>
    <property type="match status" value="1"/>
</dbReference>
<reference evidence="12 13" key="1">
    <citation type="submission" date="2015-09" db="EMBL/GenBank/DDBJ databases">
        <authorList>
            <consortium name="Pathogen Informatics"/>
        </authorList>
    </citation>
    <scope>NUCLEOTIDE SEQUENCE [LARGE SCALE GENOMIC DNA]</scope>
    <source>
        <strain evidence="12 13">2789STDY5834855</strain>
    </source>
</reference>
<organism evidence="12 13">
    <name type="scientific">Clostridium disporicum</name>
    <dbReference type="NCBI Taxonomy" id="84024"/>
    <lineage>
        <taxon>Bacteria</taxon>
        <taxon>Bacillati</taxon>
        <taxon>Bacillota</taxon>
        <taxon>Clostridia</taxon>
        <taxon>Eubacteriales</taxon>
        <taxon>Clostridiaceae</taxon>
        <taxon>Clostridium</taxon>
    </lineage>
</organism>
<dbReference type="PROSITE" id="PS50110">
    <property type="entry name" value="RESPONSE_REGULATORY"/>
    <property type="match status" value="1"/>
</dbReference>
<dbReference type="InterPro" id="IPR001789">
    <property type="entry name" value="Sig_transdc_resp-reg_receiver"/>
</dbReference>
<proteinExistence type="predicted"/>
<dbReference type="Gene3D" id="3.40.50.2300">
    <property type="match status" value="1"/>
</dbReference>
<dbReference type="InterPro" id="IPR011006">
    <property type="entry name" value="CheY-like_superfamily"/>
</dbReference>
<feature type="DNA-binding region" description="OmpR/PhoB-type" evidence="9">
    <location>
        <begin position="129"/>
        <end position="223"/>
    </location>
</feature>